<feature type="compositionally biased region" description="Basic and acidic residues" evidence="1">
    <location>
        <begin position="30"/>
        <end position="51"/>
    </location>
</feature>
<feature type="region of interest" description="Disordered" evidence="1">
    <location>
        <begin position="1"/>
        <end position="51"/>
    </location>
</feature>
<evidence type="ECO:0000313" key="3">
    <source>
        <dbReference type="Proteomes" id="UP000007174"/>
    </source>
</evidence>
<evidence type="ECO:0000313" key="2">
    <source>
        <dbReference type="EMBL" id="CCF46951.1"/>
    </source>
</evidence>
<dbReference type="EMBL" id="CACQ02009213">
    <property type="protein sequence ID" value="CCF46951.1"/>
    <property type="molecule type" value="Genomic_DNA"/>
</dbReference>
<proteinExistence type="predicted"/>
<dbReference type="HOGENOM" id="CLU_3106245_0_0_1"/>
<gene>
    <name evidence="2" type="ORF">CH063_15528</name>
</gene>
<reference evidence="3" key="1">
    <citation type="journal article" date="2012" name="Nat. Genet.">
        <title>Lifestyle transitions in plant pathogenic Colletotrichum fungi deciphered by genome and transcriptome analyses.</title>
        <authorList>
            <person name="O'Connell R.J."/>
            <person name="Thon M.R."/>
            <person name="Hacquard S."/>
            <person name="Amyotte S.G."/>
            <person name="Kleemann J."/>
            <person name="Torres M.F."/>
            <person name="Damm U."/>
            <person name="Buiate E.A."/>
            <person name="Epstein L."/>
            <person name="Alkan N."/>
            <person name="Altmueller J."/>
            <person name="Alvarado-Balderrama L."/>
            <person name="Bauser C.A."/>
            <person name="Becker C."/>
            <person name="Birren B.W."/>
            <person name="Chen Z."/>
            <person name="Choi J."/>
            <person name="Crouch J.A."/>
            <person name="Duvick J.P."/>
            <person name="Farman M.A."/>
            <person name="Gan P."/>
            <person name="Heiman D."/>
            <person name="Henrissat B."/>
            <person name="Howard R.J."/>
            <person name="Kabbage M."/>
            <person name="Koch C."/>
            <person name="Kracher B."/>
            <person name="Kubo Y."/>
            <person name="Law A.D."/>
            <person name="Lebrun M.-H."/>
            <person name="Lee Y.-H."/>
            <person name="Miyara I."/>
            <person name="Moore N."/>
            <person name="Neumann U."/>
            <person name="Nordstroem K."/>
            <person name="Panaccione D.G."/>
            <person name="Panstruga R."/>
            <person name="Place M."/>
            <person name="Proctor R.H."/>
            <person name="Prusky D."/>
            <person name="Rech G."/>
            <person name="Reinhardt R."/>
            <person name="Rollins J.A."/>
            <person name="Rounsley S."/>
            <person name="Schardl C.L."/>
            <person name="Schwartz D.C."/>
            <person name="Shenoy N."/>
            <person name="Shirasu K."/>
            <person name="Sikhakolli U.R."/>
            <person name="Stueber K."/>
            <person name="Sukno S.A."/>
            <person name="Sweigard J.A."/>
            <person name="Takano Y."/>
            <person name="Takahara H."/>
            <person name="Trail F."/>
            <person name="van der Does H.C."/>
            <person name="Voll L.M."/>
            <person name="Will I."/>
            <person name="Young S."/>
            <person name="Zeng Q."/>
            <person name="Zhang J."/>
            <person name="Zhou S."/>
            <person name="Dickman M.B."/>
            <person name="Schulze-Lefert P."/>
            <person name="Ver Loren van Themaat E."/>
            <person name="Ma L.-J."/>
            <person name="Vaillancourt L.J."/>
        </authorList>
    </citation>
    <scope>NUCLEOTIDE SEQUENCE [LARGE SCALE GENOMIC DNA]</scope>
    <source>
        <strain evidence="3">IMI 349063</strain>
    </source>
</reference>
<dbReference type="AlphaFoldDB" id="H1W388"/>
<accession>H1W388</accession>
<sequence length="51" mass="5552">MASEALGETSPETTGPCKQTRKQKHGSTADTDRERHEDVGTEAVDKQRHGS</sequence>
<protein>
    <submittedName>
        <fullName evidence="2">Uncharacterized protein</fullName>
    </submittedName>
</protein>
<organism evidence="2 3">
    <name type="scientific">Colletotrichum higginsianum (strain IMI 349063)</name>
    <name type="common">Crucifer anthracnose fungus</name>
    <dbReference type="NCBI Taxonomy" id="759273"/>
    <lineage>
        <taxon>Eukaryota</taxon>
        <taxon>Fungi</taxon>
        <taxon>Dikarya</taxon>
        <taxon>Ascomycota</taxon>
        <taxon>Pezizomycotina</taxon>
        <taxon>Sordariomycetes</taxon>
        <taxon>Hypocreomycetidae</taxon>
        <taxon>Glomerellales</taxon>
        <taxon>Glomerellaceae</taxon>
        <taxon>Colletotrichum</taxon>
        <taxon>Colletotrichum destructivum species complex</taxon>
    </lineage>
</organism>
<evidence type="ECO:0000256" key="1">
    <source>
        <dbReference type="SAM" id="MobiDB-lite"/>
    </source>
</evidence>
<dbReference type="Proteomes" id="UP000007174">
    <property type="component" value="Unassembled WGS sequence"/>
</dbReference>
<name>H1W388_COLHI</name>